<feature type="domain" description="Dual OB-containing" evidence="1">
    <location>
        <begin position="5"/>
        <end position="221"/>
    </location>
</feature>
<dbReference type="BioCyc" id="SESP1179773:BN6_RS43335-MONOMER"/>
<dbReference type="HOGENOM" id="CLU_096791_0_0_11"/>
<dbReference type="eggNOG" id="ENOG5032UPK">
    <property type="taxonomic scope" value="Bacteria"/>
</dbReference>
<dbReference type="EMBL" id="HE804045">
    <property type="protein sequence ID" value="CCH28728.1"/>
    <property type="molecule type" value="Genomic_DNA"/>
</dbReference>
<gene>
    <name evidence="2" type="ordered locus">BN6_14040</name>
</gene>
<dbReference type="STRING" id="1179773.BN6_14040"/>
<dbReference type="KEGG" id="sesp:BN6_14040"/>
<evidence type="ECO:0000313" key="3">
    <source>
        <dbReference type="Proteomes" id="UP000006281"/>
    </source>
</evidence>
<evidence type="ECO:0000259" key="1">
    <source>
        <dbReference type="Pfam" id="PF22557"/>
    </source>
</evidence>
<name>K0JWZ9_SACES</name>
<keyword evidence="3" id="KW-1185">Reference proteome</keyword>
<proteinExistence type="predicted"/>
<evidence type="ECO:0000313" key="2">
    <source>
        <dbReference type="EMBL" id="CCH28728.1"/>
    </source>
</evidence>
<dbReference type="RefSeq" id="WP_015098841.1">
    <property type="nucleotide sequence ID" value="NC_019673.1"/>
</dbReference>
<organism evidence="2 3">
    <name type="scientific">Saccharothrix espanaensis (strain ATCC 51144 / DSM 44229 / JCM 9112 / NBRC 15066 / NRRL 15764)</name>
    <dbReference type="NCBI Taxonomy" id="1179773"/>
    <lineage>
        <taxon>Bacteria</taxon>
        <taxon>Bacillati</taxon>
        <taxon>Actinomycetota</taxon>
        <taxon>Actinomycetes</taxon>
        <taxon>Pseudonocardiales</taxon>
        <taxon>Pseudonocardiaceae</taxon>
        <taxon>Saccharothrix</taxon>
    </lineage>
</organism>
<dbReference type="Pfam" id="PF22557">
    <property type="entry name" value="DuOB"/>
    <property type="match status" value="1"/>
</dbReference>
<reference evidence="2 3" key="1">
    <citation type="journal article" date="2012" name="BMC Genomics">
        <title>Complete genome sequence of Saccharothrix espanaensis DSM 44229T and comparison to the other completely sequenced Pseudonocardiaceae.</title>
        <authorList>
            <person name="Strobel T."/>
            <person name="Al-Dilaimi A."/>
            <person name="Blom J."/>
            <person name="Gessner A."/>
            <person name="Kalinowski J."/>
            <person name="Luzhetska M."/>
            <person name="Puhler A."/>
            <person name="Szczepanowski R."/>
            <person name="Bechthold A."/>
            <person name="Ruckert C."/>
        </authorList>
    </citation>
    <scope>NUCLEOTIDE SEQUENCE [LARGE SCALE GENOMIC DNA]</scope>
    <source>
        <strain evidence="3">ATCC 51144 / DSM 44229 / JCM 9112 / NBRC 15066 / NRRL 15764</strain>
    </source>
</reference>
<accession>K0JWZ9</accession>
<dbReference type="AlphaFoldDB" id="K0JWZ9"/>
<sequence>MAVTKELVCLANSRKYMGRCVAGMEILDGSRRWIRPVSNRTRHEVSAAERQYRGAVEPQVLDVISVPLVAPRPIGFQRENWLLDPRLRWQKVRRIDWDELCTLEEHPRSLWINGYHTSAGFNDRVPVEQGDRVVDSLKLIRVHSATIEVRHAHPNAMNQRPTVRARFRYAGSTYRLKVTDPVHEEKFRANGLGNHQLSESFLTVSLGEEFEGDFYKLVAAIVERTDVNLGSRR</sequence>
<dbReference type="InterPro" id="IPR054335">
    <property type="entry name" value="DuOB_dom"/>
</dbReference>
<protein>
    <recommendedName>
        <fullName evidence="1">Dual OB-containing domain-containing protein</fullName>
    </recommendedName>
</protein>
<dbReference type="Proteomes" id="UP000006281">
    <property type="component" value="Chromosome"/>
</dbReference>